<organism evidence="3 4">
    <name type="scientific">Durusdinium trenchii</name>
    <dbReference type="NCBI Taxonomy" id="1381693"/>
    <lineage>
        <taxon>Eukaryota</taxon>
        <taxon>Sar</taxon>
        <taxon>Alveolata</taxon>
        <taxon>Dinophyceae</taxon>
        <taxon>Suessiales</taxon>
        <taxon>Symbiodiniaceae</taxon>
        <taxon>Durusdinium</taxon>
    </lineage>
</organism>
<dbReference type="EMBL" id="CAXAMM010039961">
    <property type="protein sequence ID" value="CAK9090221.1"/>
    <property type="molecule type" value="Genomic_DNA"/>
</dbReference>
<feature type="transmembrane region" description="Helical" evidence="2">
    <location>
        <begin position="25"/>
        <end position="44"/>
    </location>
</feature>
<dbReference type="Proteomes" id="UP001642464">
    <property type="component" value="Unassembled WGS sequence"/>
</dbReference>
<keyword evidence="2" id="KW-1133">Transmembrane helix</keyword>
<keyword evidence="4" id="KW-1185">Reference proteome</keyword>
<reference evidence="3 4" key="1">
    <citation type="submission" date="2024-02" db="EMBL/GenBank/DDBJ databases">
        <authorList>
            <person name="Chen Y."/>
            <person name="Shah S."/>
            <person name="Dougan E. K."/>
            <person name="Thang M."/>
            <person name="Chan C."/>
        </authorList>
    </citation>
    <scope>NUCLEOTIDE SEQUENCE [LARGE SCALE GENOMIC DNA]</scope>
</reference>
<evidence type="ECO:0000313" key="4">
    <source>
        <dbReference type="Proteomes" id="UP001642464"/>
    </source>
</evidence>
<feature type="transmembrane region" description="Helical" evidence="2">
    <location>
        <begin position="232"/>
        <end position="253"/>
    </location>
</feature>
<keyword evidence="2" id="KW-0812">Transmembrane</keyword>
<evidence type="ECO:0000313" key="3">
    <source>
        <dbReference type="EMBL" id="CAK9090221.1"/>
    </source>
</evidence>
<feature type="transmembrane region" description="Helical" evidence="2">
    <location>
        <begin position="201"/>
        <end position="220"/>
    </location>
</feature>
<comment type="caution">
    <text evidence="3">The sequence shown here is derived from an EMBL/GenBank/DDBJ whole genome shotgun (WGS) entry which is preliminary data.</text>
</comment>
<sequence length="587" mass="64812">MFFGFSGKFRRRSIQLAMYAMEKDMAFHVSAMVLEAAILVRLAIQLVHSLKSGRLPFTSLKCLLPSSPPSLRKLWSHRPMDHQTSEELDLLRCRMTCRSWQVLFIIGLCRCISGQILAALGSRKVLPEFDCSFLSLALVGFILYCKPDLVTPKSLDAWHIVTNLIWNGSLLFARHLDAKDVLLFTFAVRFMFLVLAKHTWCFLLCTLVTMANITGVTFRAWSSEEGSNGPSMFMTCYGVIPLIAGVLSVRRLLEENAMLKWNLEGRTVELGAVSSLLTVCYDAVVEVDETLKLTDDSRQLSTMLLHSVPTGGKGLAGRSLLDFFAKEDHVRISRQFDSSLASESTSAMALNADMLDSDQTHVKVELFHAQFKTLANKRSFLVGVRELQGAETTAPKEVVQASPSVRSVCSGELSGPEMAGSGRWVCFDVSSFEILVLSPDMERLCLVLCGKSPENILDISCAADRYGFCDQLQLLANRSQTPEQQSEVTFTFNLLGTGEVTASFHAEYDTLLETMVAVVKVLPNSITEVNLRFEPKGPKMNGSRSSSRSSRPRAPRGPAPVDRGPERDPSPGVASCGLISKLRKTAL</sequence>
<evidence type="ECO:0000256" key="1">
    <source>
        <dbReference type="SAM" id="MobiDB-lite"/>
    </source>
</evidence>
<evidence type="ECO:0000256" key="2">
    <source>
        <dbReference type="SAM" id="Phobius"/>
    </source>
</evidence>
<keyword evidence="2" id="KW-0472">Membrane</keyword>
<name>A0ABP0QTD9_9DINO</name>
<gene>
    <name evidence="3" type="ORF">SCF082_LOCUS42556</name>
</gene>
<protein>
    <submittedName>
        <fullName evidence="3">Uncharacterized protein</fullName>
    </submittedName>
</protein>
<proteinExistence type="predicted"/>
<accession>A0ABP0QTD9</accession>
<feature type="region of interest" description="Disordered" evidence="1">
    <location>
        <begin position="533"/>
        <end position="576"/>
    </location>
</feature>